<evidence type="ECO:0000313" key="1">
    <source>
        <dbReference type="EMBL" id="MDZ5455034.1"/>
    </source>
</evidence>
<dbReference type="InterPro" id="IPR049886">
    <property type="entry name" value="CFI_box_CTERM_dom"/>
</dbReference>
<protein>
    <submittedName>
        <fullName evidence="1">CFI-box-CTERM domain-containing protein</fullName>
    </submittedName>
</protein>
<dbReference type="EMBL" id="JAXOJX010000001">
    <property type="protein sequence ID" value="MDZ5455034.1"/>
    <property type="molecule type" value="Genomic_DNA"/>
</dbReference>
<geneLocation type="plasmid" evidence="1">
    <name>unnamed</name>
</geneLocation>
<dbReference type="Proteomes" id="UP001293718">
    <property type="component" value="Unassembled WGS sequence"/>
</dbReference>
<evidence type="ECO:0000313" key="2">
    <source>
        <dbReference type="Proteomes" id="UP001293718"/>
    </source>
</evidence>
<name>A0ABU5I865_9BURK</name>
<keyword evidence="2" id="KW-1185">Reference proteome</keyword>
<keyword evidence="1" id="KW-0614">Plasmid</keyword>
<sequence>MPIDRRDDFISASELAQMGYCERRIDFDGRFGPRDTSEQRKAKERGLASHADFYEESKQVIAASARKGYCFIATAALGDSEETRALRAFRDLYLRRTRRGRWLIAAYYRVSPWLCHCIEGRPFALAVVRALLKRLALIAAAAVNRHLCRRP</sequence>
<dbReference type="NCBIfam" id="NF041770">
    <property type="entry name" value="CFI_box_CTERM"/>
    <property type="match status" value="1"/>
</dbReference>
<proteinExistence type="predicted"/>
<accession>A0ABU5I865</accession>
<gene>
    <name evidence="1" type="ORF">SM757_00465</name>
</gene>
<organism evidence="1 2">
    <name type="scientific">Azohydromonas lata</name>
    <dbReference type="NCBI Taxonomy" id="45677"/>
    <lineage>
        <taxon>Bacteria</taxon>
        <taxon>Pseudomonadati</taxon>
        <taxon>Pseudomonadota</taxon>
        <taxon>Betaproteobacteria</taxon>
        <taxon>Burkholderiales</taxon>
        <taxon>Sphaerotilaceae</taxon>
        <taxon>Azohydromonas</taxon>
    </lineage>
</organism>
<comment type="caution">
    <text evidence="1">The sequence shown here is derived from an EMBL/GenBank/DDBJ whole genome shotgun (WGS) entry which is preliminary data.</text>
</comment>
<dbReference type="RefSeq" id="WP_322464134.1">
    <property type="nucleotide sequence ID" value="NZ_JAXOJX010000001.1"/>
</dbReference>
<reference evidence="1 2" key="1">
    <citation type="submission" date="2023-11" db="EMBL/GenBank/DDBJ databases">
        <title>Draft genome of Azohydromonas lata strain H1 (DSM1123), a polyhydroxyalkanoate producer.</title>
        <authorList>
            <person name="Traversa D."/>
            <person name="D'Addabbo P."/>
            <person name="Pazzani C."/>
            <person name="Manzari C."/>
            <person name="Chiara M."/>
            <person name="Scrascia M."/>
        </authorList>
    </citation>
    <scope>NUCLEOTIDE SEQUENCE [LARGE SCALE GENOMIC DNA]</scope>
    <source>
        <strain evidence="1 2">H1</strain>
        <plasmid evidence="1">unnamed</plasmid>
    </source>
</reference>